<name>A0A9W9FPG0_9EURO</name>
<protein>
    <recommendedName>
        <fullName evidence="4">Secreted protein</fullName>
    </recommendedName>
</protein>
<evidence type="ECO:0008006" key="4">
    <source>
        <dbReference type="Google" id="ProtNLM"/>
    </source>
</evidence>
<reference evidence="2" key="1">
    <citation type="submission" date="2022-11" db="EMBL/GenBank/DDBJ databases">
        <authorList>
            <person name="Petersen C."/>
        </authorList>
    </citation>
    <scope>NUCLEOTIDE SEQUENCE</scope>
    <source>
        <strain evidence="2">IBT 30761</strain>
    </source>
</reference>
<evidence type="ECO:0000256" key="1">
    <source>
        <dbReference type="SAM" id="SignalP"/>
    </source>
</evidence>
<comment type="caution">
    <text evidence="2">The sequence shown here is derived from an EMBL/GenBank/DDBJ whole genome shotgun (WGS) entry which is preliminary data.</text>
</comment>
<dbReference type="Proteomes" id="UP001149074">
    <property type="component" value="Unassembled WGS sequence"/>
</dbReference>
<keyword evidence="1" id="KW-0732">Signal</keyword>
<reference evidence="2" key="2">
    <citation type="journal article" date="2023" name="IMA Fungus">
        <title>Comparative genomic study of the Penicillium genus elucidates a diverse pangenome and 15 lateral gene transfer events.</title>
        <authorList>
            <person name="Petersen C."/>
            <person name="Sorensen T."/>
            <person name="Nielsen M.R."/>
            <person name="Sondergaard T.E."/>
            <person name="Sorensen J.L."/>
            <person name="Fitzpatrick D.A."/>
            <person name="Frisvad J.C."/>
            <person name="Nielsen K.L."/>
        </authorList>
    </citation>
    <scope>NUCLEOTIDE SEQUENCE</scope>
    <source>
        <strain evidence="2">IBT 30761</strain>
    </source>
</reference>
<proteinExistence type="predicted"/>
<evidence type="ECO:0000313" key="3">
    <source>
        <dbReference type="Proteomes" id="UP001149074"/>
    </source>
</evidence>
<feature type="chain" id="PRO_5040972216" description="Secreted protein" evidence="1">
    <location>
        <begin position="18"/>
        <end position="236"/>
    </location>
</feature>
<dbReference type="GeneID" id="81355961"/>
<dbReference type="RefSeq" id="XP_056477339.1">
    <property type="nucleotide sequence ID" value="XM_056616982.1"/>
</dbReference>
<sequence>MKSPIFGLFSLLGTTNALVGLTWNVANVSSSGLKDITFPIAMPNTAHKSGYYFAQQYSFIGQDDVGYTGLQPREDSSSSPVVHAAFSSFVAGTTSADENCSDGADGGAGVSCAVDVNATYAHGYLLQVKNTEGTTWTGTLIDAVTGVKTHIGSYTLPGGSGGIKDSQLGFVEYYPWNSGSHSCGDLPKTNVTFGVPTTTGGEGSLENAYEYGDCVGKVDFGTKRVGWDAVEVVVGF</sequence>
<dbReference type="OrthoDB" id="5576763at2759"/>
<feature type="signal peptide" evidence="1">
    <location>
        <begin position="1"/>
        <end position="17"/>
    </location>
</feature>
<organism evidence="2 3">
    <name type="scientific">Penicillium argentinense</name>
    <dbReference type="NCBI Taxonomy" id="1131581"/>
    <lineage>
        <taxon>Eukaryota</taxon>
        <taxon>Fungi</taxon>
        <taxon>Dikarya</taxon>
        <taxon>Ascomycota</taxon>
        <taxon>Pezizomycotina</taxon>
        <taxon>Eurotiomycetes</taxon>
        <taxon>Eurotiomycetidae</taxon>
        <taxon>Eurotiales</taxon>
        <taxon>Aspergillaceae</taxon>
        <taxon>Penicillium</taxon>
    </lineage>
</organism>
<keyword evidence="3" id="KW-1185">Reference proteome</keyword>
<accession>A0A9W9FPG0</accession>
<gene>
    <name evidence="2" type="ORF">N7532_004488</name>
</gene>
<evidence type="ECO:0000313" key="2">
    <source>
        <dbReference type="EMBL" id="KAJ5103959.1"/>
    </source>
</evidence>
<dbReference type="AlphaFoldDB" id="A0A9W9FPG0"/>
<dbReference type="EMBL" id="JAPQKI010000004">
    <property type="protein sequence ID" value="KAJ5103959.1"/>
    <property type="molecule type" value="Genomic_DNA"/>
</dbReference>